<keyword evidence="1" id="KW-0472">Membrane</keyword>
<feature type="transmembrane region" description="Helical" evidence="1">
    <location>
        <begin position="204"/>
        <end position="226"/>
    </location>
</feature>
<feature type="transmembrane region" description="Helical" evidence="1">
    <location>
        <begin position="247"/>
        <end position="271"/>
    </location>
</feature>
<gene>
    <name evidence="2" type="ORF">A3Q41_03268</name>
</gene>
<feature type="transmembrane region" description="Helical" evidence="1">
    <location>
        <begin position="163"/>
        <end position="184"/>
    </location>
</feature>
<dbReference type="PATRIC" id="fig|1653479.3.peg.3314"/>
<feature type="transmembrane region" description="Helical" evidence="1">
    <location>
        <begin position="358"/>
        <end position="380"/>
    </location>
</feature>
<name>A0A143QNP7_RHOFA</name>
<protein>
    <submittedName>
        <fullName evidence="2">Uncharacterized protein</fullName>
    </submittedName>
</protein>
<keyword evidence="1" id="KW-1133">Transmembrane helix</keyword>
<reference evidence="2 3" key="1">
    <citation type="journal article" date="2016" name="Genome Announc.">
        <title>Complete Genome and Plasmid Sequences for Rhodococcus fascians D188 and Draft Sequences for Rhodococcus Isolates PBTS 1 and PBTS 2.</title>
        <authorList>
            <person name="Stamler R.A."/>
            <person name="Vereecke D."/>
            <person name="Zhang Y."/>
            <person name="Schilkey F."/>
            <person name="Devitt N."/>
            <person name="Randall J.J."/>
        </authorList>
    </citation>
    <scope>NUCLEOTIDE SEQUENCE [LARGE SCALE GENOMIC DNA]</scope>
    <source>
        <strain evidence="2 3">PBTS2</strain>
    </source>
</reference>
<dbReference type="KEGG" id="rhs:A3Q41_03268"/>
<reference evidence="3" key="2">
    <citation type="submission" date="2016-04" db="EMBL/GenBank/DDBJ databases">
        <title>Complete Genome and Plasmid Sequences for Rhodococcus fascians D188 and Draft Sequences for Rhodococcus spp. Isolates PBTS 1 and PBTS 2.</title>
        <authorList>
            <person name="Stamer R."/>
            <person name="Vereecke D."/>
            <person name="Zhang Y."/>
            <person name="Schilkey F."/>
            <person name="Devitt N."/>
            <person name="Randall J."/>
        </authorList>
    </citation>
    <scope>NUCLEOTIDE SEQUENCE [LARGE SCALE GENOMIC DNA]</scope>
    <source>
        <strain evidence="3">PBTS2</strain>
    </source>
</reference>
<accession>A0A143QNP7</accession>
<feature type="transmembrane region" description="Helical" evidence="1">
    <location>
        <begin position="102"/>
        <end position="119"/>
    </location>
</feature>
<dbReference type="Proteomes" id="UP000076038">
    <property type="component" value="Chromosome"/>
</dbReference>
<feature type="transmembrane region" description="Helical" evidence="1">
    <location>
        <begin position="291"/>
        <end position="310"/>
    </location>
</feature>
<dbReference type="EMBL" id="CP015220">
    <property type="protein sequence ID" value="AMY24559.1"/>
    <property type="molecule type" value="Genomic_DNA"/>
</dbReference>
<feature type="transmembrane region" description="Helical" evidence="1">
    <location>
        <begin position="322"/>
        <end position="343"/>
    </location>
</feature>
<feature type="transmembrane region" description="Helical" evidence="1">
    <location>
        <begin position="125"/>
        <end position="143"/>
    </location>
</feature>
<dbReference type="AlphaFoldDB" id="A0A143QNP7"/>
<dbReference type="RefSeq" id="WP_053068803.1">
    <property type="nucleotide sequence ID" value="NZ_CP015220.1"/>
</dbReference>
<feature type="transmembrane region" description="Helical" evidence="1">
    <location>
        <begin position="79"/>
        <end position="97"/>
    </location>
</feature>
<organism evidence="2 3">
    <name type="scientific">Rhodococcoides fascians</name>
    <name type="common">Rhodococcus fascians</name>
    <dbReference type="NCBI Taxonomy" id="1828"/>
    <lineage>
        <taxon>Bacteria</taxon>
        <taxon>Bacillati</taxon>
        <taxon>Actinomycetota</taxon>
        <taxon>Actinomycetes</taxon>
        <taxon>Mycobacteriales</taxon>
        <taxon>Nocardiaceae</taxon>
        <taxon>Rhodococcoides</taxon>
    </lineage>
</organism>
<evidence type="ECO:0000256" key="1">
    <source>
        <dbReference type="SAM" id="Phobius"/>
    </source>
</evidence>
<evidence type="ECO:0000313" key="3">
    <source>
        <dbReference type="Proteomes" id="UP000076038"/>
    </source>
</evidence>
<proteinExistence type="predicted"/>
<evidence type="ECO:0000313" key="2">
    <source>
        <dbReference type="EMBL" id="AMY24559.1"/>
    </source>
</evidence>
<keyword evidence="1" id="KW-0812">Transmembrane</keyword>
<sequence>MTTIGIPMHPRTRPRRSLWSPRTWPVLRHSRAPRAALLGALAAGLVSAVVLGYNSFGVPITAASIMAVVVAVRRASLSPWEWVGVAGVLALSSVAALREAEWIVALSVALAVVVGSVVLSRAWTWTGIALGAVLPLLLPLRVVRWTRRGAGTIDLDGPKPIRIGVVAAVTVALCVVFAALFGAADRRFADALGSVTPQFDLGSIFGRVIVFVLTAAGALAAAYVAVHPPRFDRLAATPRRTLRLWEWAIPLGAVVGLFGVFVAFQIPSLFGGQGHVLSTEGLTNAEYARQGFWQLLTVTVLTLLVIAVTVTKAERTDLRDRLALRVLLGALCALSVVIVASALHRMSLYEEQYGYTTLRLFVTAVEWWLGSVFVLLLIAGVRMSGRWLPRAVGVGAVLTVLALAAVNPDAYIARQNVERFEETGRIDVFYLGGLSADADSELDRLPERVRKCVQARGPVSWGDSWYQCTDPTVSVP</sequence>
<dbReference type="InterPro" id="IPR025291">
    <property type="entry name" value="DUF4153"/>
</dbReference>
<dbReference type="OrthoDB" id="9767931at2"/>
<keyword evidence="3" id="KW-1185">Reference proteome</keyword>
<dbReference type="Pfam" id="PF13687">
    <property type="entry name" value="DUF4153"/>
    <property type="match status" value="1"/>
</dbReference>